<gene>
    <name evidence="1" type="ORF">C8N30_0016</name>
</gene>
<comment type="caution">
    <text evidence="1">The sequence shown here is derived from an EMBL/GenBank/DDBJ whole genome shotgun (WGS) entry which is preliminary data.</text>
</comment>
<sequence>MFLQNIVFSVPGNSKKTRHMRHTCHTVAGFPIA</sequence>
<evidence type="ECO:0000313" key="2">
    <source>
        <dbReference type="Proteomes" id="UP000284407"/>
    </source>
</evidence>
<keyword evidence="2" id="KW-1185">Reference proteome</keyword>
<dbReference type="EMBL" id="RAQK01000001">
    <property type="protein sequence ID" value="RKE95481.1"/>
    <property type="molecule type" value="Genomic_DNA"/>
</dbReference>
<name>A0A420DMN7_9RHOB</name>
<evidence type="ECO:0000313" key="1">
    <source>
        <dbReference type="EMBL" id="RKE95481.1"/>
    </source>
</evidence>
<accession>A0A420DMN7</accession>
<dbReference type="Proteomes" id="UP000284407">
    <property type="component" value="Unassembled WGS sequence"/>
</dbReference>
<reference evidence="1 2" key="1">
    <citation type="submission" date="2018-09" db="EMBL/GenBank/DDBJ databases">
        <title>Genomic Encyclopedia of Archaeal and Bacterial Type Strains, Phase II (KMG-II): from individual species to whole genera.</title>
        <authorList>
            <person name="Goeker M."/>
        </authorList>
    </citation>
    <scope>NUCLEOTIDE SEQUENCE [LARGE SCALE GENOMIC DNA]</scope>
    <source>
        <strain evidence="1 2">DSM 11458</strain>
    </source>
</reference>
<dbReference type="AlphaFoldDB" id="A0A420DMN7"/>
<protein>
    <submittedName>
        <fullName evidence="1">Uncharacterized protein</fullName>
    </submittedName>
</protein>
<organism evidence="1 2">
    <name type="scientific">Sulfitobacter guttiformis</name>
    <dbReference type="NCBI Taxonomy" id="74349"/>
    <lineage>
        <taxon>Bacteria</taxon>
        <taxon>Pseudomonadati</taxon>
        <taxon>Pseudomonadota</taxon>
        <taxon>Alphaproteobacteria</taxon>
        <taxon>Rhodobacterales</taxon>
        <taxon>Roseobacteraceae</taxon>
        <taxon>Sulfitobacter</taxon>
    </lineage>
</organism>
<proteinExistence type="predicted"/>